<reference evidence="7" key="2">
    <citation type="submission" date="2024-08" db="UniProtKB">
        <authorList>
            <consortium name="EnsemblMetazoa"/>
        </authorList>
    </citation>
    <scope>IDENTIFICATION</scope>
</reference>
<evidence type="ECO:0000256" key="3">
    <source>
        <dbReference type="SAM" id="SignalP"/>
    </source>
</evidence>
<evidence type="ECO:0000313" key="9">
    <source>
        <dbReference type="Proteomes" id="UP000030742"/>
    </source>
</evidence>
<dbReference type="AlphaFoldDB" id="N6UE65"/>
<dbReference type="SUPFAM" id="SSF50494">
    <property type="entry name" value="Trypsin-like serine proteases"/>
    <property type="match status" value="1"/>
</dbReference>
<dbReference type="Gene3D" id="2.40.10.10">
    <property type="entry name" value="Trypsin-like serine proteases"/>
    <property type="match status" value="1"/>
</dbReference>
<keyword evidence="1" id="KW-1015">Disulfide bond</keyword>
<keyword evidence="8" id="KW-1185">Reference proteome</keyword>
<sequence length="304" mass="34434">MSIWLIFGSLLGVIEFSQQQLLTPLTKTSPELFPYQVYVEADLYCLGALISTRFVVVNAICIESRNHAEVHLGTESDPFYNIFGTKGQVIKASELLPHPEFGKRYTDHVLVNNIGLIKLRDPAILTSKVQPIKLPSKYDFPLLPGTLLNVTGYMDSIFMSDILRFMTVKVRPQEQCQEFYGKDFMTDVEQCVEATGRRIDWPGVFAMDGKLVGLARELSRSIDCVVSDSSCSKHDVFLSIGPYLDWIYENSDVPRTAPLVRIIRIQQPQFVPKPLNRLQIVLPPSPIIVPELVNIHDREGFDYI</sequence>
<dbReference type="KEGG" id="dpa:109537820"/>
<dbReference type="EMBL" id="KB632186">
    <property type="protein sequence ID" value="ERL89720.1"/>
    <property type="molecule type" value="Genomic_DNA"/>
</dbReference>
<feature type="domain" description="Peptidase S1" evidence="4">
    <location>
        <begin position="6"/>
        <end position="252"/>
    </location>
</feature>
<dbReference type="GO" id="GO:0006508">
    <property type="term" value="P:proteolysis"/>
    <property type="evidence" value="ECO:0007669"/>
    <property type="project" value="InterPro"/>
</dbReference>
<accession>N6UE65</accession>
<evidence type="ECO:0000313" key="5">
    <source>
        <dbReference type="EMBL" id="ENN76947.1"/>
    </source>
</evidence>
<feature type="non-terminal residue" evidence="5">
    <location>
        <position position="1"/>
    </location>
</feature>
<dbReference type="Pfam" id="PF00089">
    <property type="entry name" value="Trypsin"/>
    <property type="match status" value="1"/>
</dbReference>
<dbReference type="HOGENOM" id="CLU_916056_0_0_1"/>
<organism evidence="5">
    <name type="scientific">Dendroctonus ponderosae</name>
    <name type="common">Mountain pine beetle</name>
    <dbReference type="NCBI Taxonomy" id="77166"/>
    <lineage>
        <taxon>Eukaryota</taxon>
        <taxon>Metazoa</taxon>
        <taxon>Ecdysozoa</taxon>
        <taxon>Arthropoda</taxon>
        <taxon>Hexapoda</taxon>
        <taxon>Insecta</taxon>
        <taxon>Pterygota</taxon>
        <taxon>Neoptera</taxon>
        <taxon>Endopterygota</taxon>
        <taxon>Coleoptera</taxon>
        <taxon>Polyphaga</taxon>
        <taxon>Cucujiformia</taxon>
        <taxon>Curculionidae</taxon>
        <taxon>Scolytinae</taxon>
        <taxon>Dendroctonus</taxon>
    </lineage>
</organism>
<dbReference type="Proteomes" id="UP000030742">
    <property type="component" value="Unassembled WGS sequence"/>
</dbReference>
<evidence type="ECO:0000313" key="6">
    <source>
        <dbReference type="EMBL" id="ERL89720.1"/>
    </source>
</evidence>
<gene>
    <name evidence="7" type="primary">109537820</name>
    <name evidence="6" type="ORF">D910_07081</name>
    <name evidence="5" type="ORF">YQE_06592</name>
</gene>
<dbReference type="STRING" id="77166.N6UE65"/>
<dbReference type="PROSITE" id="PS50240">
    <property type="entry name" value="TRYPSIN_DOM"/>
    <property type="match status" value="1"/>
</dbReference>
<evidence type="ECO:0000256" key="1">
    <source>
        <dbReference type="ARBA" id="ARBA00023157"/>
    </source>
</evidence>
<reference evidence="8 9" key="1">
    <citation type="journal article" date="2013" name="Genome Biol.">
        <title>Draft genome of the mountain pine beetle, Dendroctonus ponderosae Hopkins, a major forest pest.</title>
        <authorList>
            <person name="Keeling C.I."/>
            <person name="Yuen M.M."/>
            <person name="Liao N.Y."/>
            <person name="Docking T.R."/>
            <person name="Chan S.K."/>
            <person name="Taylor G.A."/>
            <person name="Palmquist D.L."/>
            <person name="Jackman S.D."/>
            <person name="Nguyen A."/>
            <person name="Li M."/>
            <person name="Henderson H."/>
            <person name="Janes J.K."/>
            <person name="Zhao Y."/>
            <person name="Pandoh P."/>
            <person name="Moore R."/>
            <person name="Sperling F.A."/>
            <person name="Huber D.P."/>
            <person name="Birol I."/>
            <person name="Jones S.J."/>
            <person name="Bohlmann J."/>
        </authorList>
    </citation>
    <scope>NUCLEOTIDE SEQUENCE</scope>
</reference>
<dbReference type="Proteomes" id="UP000019118">
    <property type="component" value="Unassembled WGS sequence"/>
</dbReference>
<feature type="chain" id="PRO_5010972046" description="Peptidase S1 domain-containing protein" evidence="3">
    <location>
        <begin position="20"/>
        <end position="304"/>
    </location>
</feature>
<dbReference type="OrthoDB" id="6748788at2759"/>
<dbReference type="SMART" id="SM00020">
    <property type="entry name" value="Tryp_SPc"/>
    <property type="match status" value="1"/>
</dbReference>
<evidence type="ECO:0000313" key="8">
    <source>
        <dbReference type="Proteomes" id="UP000019118"/>
    </source>
</evidence>
<keyword evidence="3" id="KW-0732">Signal</keyword>
<proteinExistence type="inferred from homology"/>
<dbReference type="InterPro" id="IPR051487">
    <property type="entry name" value="Ser/Thr_Proteases_Immune/Dev"/>
</dbReference>
<evidence type="ECO:0000313" key="7">
    <source>
        <dbReference type="EnsemblMetazoa" id="XP_019760285.1"/>
    </source>
</evidence>
<dbReference type="InterPro" id="IPR001254">
    <property type="entry name" value="Trypsin_dom"/>
</dbReference>
<feature type="signal peptide" evidence="3">
    <location>
        <begin position="1"/>
        <end position="19"/>
    </location>
</feature>
<dbReference type="InterPro" id="IPR043504">
    <property type="entry name" value="Peptidase_S1_PA_chymotrypsin"/>
</dbReference>
<protein>
    <recommendedName>
        <fullName evidence="4">Peptidase S1 domain-containing protein</fullName>
    </recommendedName>
</protein>
<dbReference type="EnsemblMetazoa" id="XM_019904726.1">
    <property type="protein sequence ID" value="XP_019760285.1"/>
    <property type="gene ID" value="LOC109537820"/>
</dbReference>
<name>N6UE65_DENPD</name>
<evidence type="ECO:0000259" key="4">
    <source>
        <dbReference type="PROSITE" id="PS50240"/>
    </source>
</evidence>
<evidence type="ECO:0000256" key="2">
    <source>
        <dbReference type="ARBA" id="ARBA00024195"/>
    </source>
</evidence>
<dbReference type="GO" id="GO:0004252">
    <property type="term" value="F:serine-type endopeptidase activity"/>
    <property type="evidence" value="ECO:0007669"/>
    <property type="project" value="InterPro"/>
</dbReference>
<dbReference type="InterPro" id="IPR009003">
    <property type="entry name" value="Peptidase_S1_PA"/>
</dbReference>
<dbReference type="EMBL" id="KB740966">
    <property type="protein sequence ID" value="ENN76947.1"/>
    <property type="molecule type" value="Genomic_DNA"/>
</dbReference>
<comment type="similarity">
    <text evidence="2">Belongs to the peptidase S1 family. CLIP subfamily.</text>
</comment>
<dbReference type="PANTHER" id="PTHR24256">
    <property type="entry name" value="TRYPTASE-RELATED"/>
    <property type="match status" value="1"/>
</dbReference>